<keyword evidence="4" id="KW-1185">Reference proteome</keyword>
<dbReference type="RefSeq" id="WP_042217531.1">
    <property type="nucleotide sequence ID" value="NZ_CP009285.1"/>
</dbReference>
<dbReference type="PANTHER" id="PTHR31088:SF6">
    <property type="entry name" value="PHAGE SHOCK PROTEIN A"/>
    <property type="match status" value="1"/>
</dbReference>
<accession>A0A089LJ62</accession>
<evidence type="ECO:0000313" key="4">
    <source>
        <dbReference type="Proteomes" id="UP000029518"/>
    </source>
</evidence>
<sequence length="225" mass="26301">MSVFRRMRDITVANLNERLEQSQDPVKLIDQFLHSTREEIGEAERLYQQYASHTKQLQQQVNQATAMRNKREEQALLALKAGEDHLAKLALQEKIIHEEKLEQYSGLLETSRQSLFELESQLNELKIEYQTVYSKRQFYAARMESLRLQQRMNQRASAYGGGDVPKMFGRLEDKMTDWELEAKSLSDLRRMGQEYAVQAGETVATVLEREMARLKEKLNNDGRKE</sequence>
<feature type="coiled-coil region" evidence="2">
    <location>
        <begin position="197"/>
        <end position="224"/>
    </location>
</feature>
<dbReference type="EMBL" id="CP009285">
    <property type="protein sequence ID" value="AIQ60882.1"/>
    <property type="molecule type" value="Genomic_DNA"/>
</dbReference>
<keyword evidence="2" id="KW-0175">Coiled coil</keyword>
<dbReference type="InterPro" id="IPR007157">
    <property type="entry name" value="PspA_VIPP1"/>
</dbReference>
<comment type="similarity">
    <text evidence="1">Belongs to the PspA/Vipp/IM30 family.</text>
</comment>
<protein>
    <submittedName>
        <fullName evidence="3">Phage-shock protein</fullName>
    </submittedName>
</protein>
<evidence type="ECO:0000256" key="1">
    <source>
        <dbReference type="ARBA" id="ARBA00043985"/>
    </source>
</evidence>
<feature type="coiled-coil region" evidence="2">
    <location>
        <begin position="43"/>
        <end position="74"/>
    </location>
</feature>
<evidence type="ECO:0000313" key="3">
    <source>
        <dbReference type="EMBL" id="AIQ60882.1"/>
    </source>
</evidence>
<dbReference type="KEGG" id="pbd:PBOR_31095"/>
<dbReference type="Proteomes" id="UP000029518">
    <property type="component" value="Chromosome"/>
</dbReference>
<gene>
    <name evidence="3" type="ORF">PBOR_31095</name>
</gene>
<organism evidence="3 4">
    <name type="scientific">Paenibacillus borealis</name>
    <dbReference type="NCBI Taxonomy" id="160799"/>
    <lineage>
        <taxon>Bacteria</taxon>
        <taxon>Bacillati</taxon>
        <taxon>Bacillota</taxon>
        <taxon>Bacilli</taxon>
        <taxon>Bacillales</taxon>
        <taxon>Paenibacillaceae</taxon>
        <taxon>Paenibacillus</taxon>
    </lineage>
</organism>
<dbReference type="PANTHER" id="PTHR31088">
    <property type="entry name" value="MEMBRANE-ASSOCIATED PROTEIN VIPP1, CHLOROPLASTIC"/>
    <property type="match status" value="1"/>
</dbReference>
<dbReference type="OrthoDB" id="9779630at2"/>
<reference evidence="3" key="1">
    <citation type="submission" date="2014-08" db="EMBL/GenBank/DDBJ databases">
        <title>Comparative genomics of the Paenibacillus odorifer group.</title>
        <authorList>
            <person name="den Bakker H.C."/>
            <person name="Tsai Y.-C.Y.-C."/>
            <person name="Martin N."/>
            <person name="Korlach J."/>
            <person name="Wiedmann M."/>
        </authorList>
    </citation>
    <scope>NUCLEOTIDE SEQUENCE [LARGE SCALE GENOMIC DNA]</scope>
    <source>
        <strain evidence="3">DSM 13188</strain>
    </source>
</reference>
<dbReference type="Pfam" id="PF04012">
    <property type="entry name" value="PspA_IM30"/>
    <property type="match status" value="1"/>
</dbReference>
<name>A0A089LJ62_PAEBO</name>
<evidence type="ECO:0000256" key="2">
    <source>
        <dbReference type="SAM" id="Coils"/>
    </source>
</evidence>
<proteinExistence type="inferred from homology"/>
<dbReference type="HOGENOM" id="CLU_056466_4_2_9"/>
<dbReference type="AlphaFoldDB" id="A0A089LJ62"/>
<feature type="coiled-coil region" evidence="2">
    <location>
        <begin position="108"/>
        <end position="135"/>
    </location>
</feature>